<dbReference type="Proteomes" id="UP001215280">
    <property type="component" value="Unassembled WGS sequence"/>
</dbReference>
<feature type="signal peptide" evidence="2">
    <location>
        <begin position="1"/>
        <end position="26"/>
    </location>
</feature>
<accession>A0AAD7KDG6</accession>
<protein>
    <submittedName>
        <fullName evidence="5">Uncharacterized protein</fullName>
    </submittedName>
</protein>
<feature type="region of interest" description="Disordered" evidence="1">
    <location>
        <begin position="501"/>
        <end position="532"/>
    </location>
</feature>
<proteinExistence type="predicted"/>
<evidence type="ECO:0000313" key="5">
    <source>
        <dbReference type="EMBL" id="KAJ7780862.1"/>
    </source>
</evidence>
<evidence type="ECO:0000259" key="3">
    <source>
        <dbReference type="Pfam" id="PF24137"/>
    </source>
</evidence>
<dbReference type="AlphaFoldDB" id="A0AAD7KDG6"/>
<feature type="chain" id="PRO_5042038294" evidence="2">
    <location>
        <begin position="27"/>
        <end position="555"/>
    </location>
</feature>
<evidence type="ECO:0000256" key="2">
    <source>
        <dbReference type="SAM" id="SignalP"/>
    </source>
</evidence>
<evidence type="ECO:0000259" key="4">
    <source>
        <dbReference type="Pfam" id="PF25581"/>
    </source>
</evidence>
<sequence>MKFPSSSTSILSLVVALATLVTPSSSLITHKDTTPFDGQYIQANSSNEAVEWWWGHAIAEPIGSNPPAAFQFLFYQGYPFAFGPPVPTEPEFYIVINGFFPNGTQFAATIPATSGTVTAVGQEVTGTWGGAGGFKGSADLSTFTITLDASEYGFEGTLKLTSNAPHHFGCNTTTDAYFDSIVPADAVLSDAESVLFTQLGWAATIPGSVSEVDMTINGTRLSFTGQGYHDANWSPGPLNAVVSSWFFGTAQVGDYDLSYISVTPANSTKILNTGYLSRNGVTLQNQCSLDGTKTTDHSIITPYGLEHDAISGVDVPTGYIIQYVLANGEQFEFNLSSIAGAQNPDQTVYHRWVGRASGGKVGEAPGSGLTVFEWLNPGLVTYSPTRDGTFAAKYFLNCLARFESKLVPAVKASYPMSIKQEAMAREYQNTTPLELSSESDPTNLLSLSSALSASPYMSTSSASSSISSFAPSSRASSSTSSQPKDYALAFADLQSAYGLSGQAPSVSSKKSRSKTHTPKVAPAASKSSPPQKNYEAAFGALSSQFGVGGVRPMKV</sequence>
<reference evidence="5" key="1">
    <citation type="submission" date="2023-03" db="EMBL/GenBank/DDBJ databases">
        <title>Massive genome expansion in bonnet fungi (Mycena s.s.) driven by repeated elements and novel gene families across ecological guilds.</title>
        <authorList>
            <consortium name="Lawrence Berkeley National Laboratory"/>
            <person name="Harder C.B."/>
            <person name="Miyauchi S."/>
            <person name="Viragh M."/>
            <person name="Kuo A."/>
            <person name="Thoen E."/>
            <person name="Andreopoulos B."/>
            <person name="Lu D."/>
            <person name="Skrede I."/>
            <person name="Drula E."/>
            <person name="Henrissat B."/>
            <person name="Morin E."/>
            <person name="Kohler A."/>
            <person name="Barry K."/>
            <person name="LaButti K."/>
            <person name="Morin E."/>
            <person name="Salamov A."/>
            <person name="Lipzen A."/>
            <person name="Mereny Z."/>
            <person name="Hegedus B."/>
            <person name="Baldrian P."/>
            <person name="Stursova M."/>
            <person name="Weitz H."/>
            <person name="Taylor A."/>
            <person name="Grigoriev I.V."/>
            <person name="Nagy L.G."/>
            <person name="Martin F."/>
            <person name="Kauserud H."/>
        </authorList>
    </citation>
    <scope>NUCLEOTIDE SEQUENCE</scope>
    <source>
        <strain evidence="5">CBHHK188m</strain>
    </source>
</reference>
<comment type="caution">
    <text evidence="5">The sequence shown here is derived from an EMBL/GenBank/DDBJ whole genome shotgun (WGS) entry which is preliminary data.</text>
</comment>
<dbReference type="EMBL" id="JARJLG010000005">
    <property type="protein sequence ID" value="KAJ7780862.1"/>
    <property type="molecule type" value="Genomic_DNA"/>
</dbReference>
<gene>
    <name evidence="5" type="ORF">DFH07DRAFT_1023032</name>
</gene>
<dbReference type="InterPro" id="IPR056402">
    <property type="entry name" value="DA_N"/>
</dbReference>
<organism evidence="5 6">
    <name type="scientific">Mycena maculata</name>
    <dbReference type="NCBI Taxonomy" id="230809"/>
    <lineage>
        <taxon>Eukaryota</taxon>
        <taxon>Fungi</taxon>
        <taxon>Dikarya</taxon>
        <taxon>Basidiomycota</taxon>
        <taxon>Agaricomycotina</taxon>
        <taxon>Agaricomycetes</taxon>
        <taxon>Agaricomycetidae</taxon>
        <taxon>Agaricales</taxon>
        <taxon>Marasmiineae</taxon>
        <taxon>Mycenaceae</taxon>
        <taxon>Mycena</taxon>
    </lineage>
</organism>
<dbReference type="Pfam" id="PF24137">
    <property type="entry name" value="DA_N"/>
    <property type="match status" value="1"/>
</dbReference>
<evidence type="ECO:0000313" key="6">
    <source>
        <dbReference type="Proteomes" id="UP001215280"/>
    </source>
</evidence>
<name>A0AAD7KDG6_9AGAR</name>
<keyword evidence="2" id="KW-0732">Signal</keyword>
<feature type="domain" description="Diels-Alderase N-terminal" evidence="3">
    <location>
        <begin position="45"/>
        <end position="233"/>
    </location>
</feature>
<dbReference type="Pfam" id="PF25581">
    <property type="entry name" value="AsqO_C"/>
    <property type="match status" value="1"/>
</dbReference>
<dbReference type="SUPFAM" id="SSF159245">
    <property type="entry name" value="AttH-like"/>
    <property type="match status" value="1"/>
</dbReference>
<feature type="domain" description="AsqO/PenF-like C-terminal" evidence="4">
    <location>
        <begin position="240"/>
        <end position="375"/>
    </location>
</feature>
<evidence type="ECO:0000256" key="1">
    <source>
        <dbReference type="SAM" id="MobiDB-lite"/>
    </source>
</evidence>
<dbReference type="InterPro" id="IPR057722">
    <property type="entry name" value="AsqO/PenF-like_C"/>
</dbReference>
<keyword evidence="6" id="KW-1185">Reference proteome</keyword>